<dbReference type="EMBL" id="JBHSDP010000029">
    <property type="protein sequence ID" value="MFC4332723.1"/>
    <property type="molecule type" value="Genomic_DNA"/>
</dbReference>
<dbReference type="SUPFAM" id="SSF53738">
    <property type="entry name" value="Phosphoglucomutase, first 3 domains"/>
    <property type="match status" value="3"/>
</dbReference>
<keyword evidence="4" id="KW-0479">Metal-binding</keyword>
<dbReference type="PANTHER" id="PTHR43771:SF1">
    <property type="entry name" value="PHOSPHOMANNOMUTASE"/>
    <property type="match status" value="1"/>
</dbReference>
<evidence type="ECO:0000256" key="2">
    <source>
        <dbReference type="ARBA" id="ARBA00010231"/>
    </source>
</evidence>
<evidence type="ECO:0000256" key="1">
    <source>
        <dbReference type="ARBA" id="ARBA00001946"/>
    </source>
</evidence>
<evidence type="ECO:0000259" key="7">
    <source>
        <dbReference type="Pfam" id="PF00408"/>
    </source>
</evidence>
<dbReference type="Proteomes" id="UP001595824">
    <property type="component" value="Unassembled WGS sequence"/>
</dbReference>
<dbReference type="InterPro" id="IPR005846">
    <property type="entry name" value="A-D-PHexomutase_a/b/a-III"/>
</dbReference>
<dbReference type="InterPro" id="IPR005843">
    <property type="entry name" value="A-D-PHexomutase_C"/>
</dbReference>
<evidence type="ECO:0000313" key="11">
    <source>
        <dbReference type="EMBL" id="MFC4332723.1"/>
    </source>
</evidence>
<dbReference type="Gene3D" id="3.30.310.50">
    <property type="entry name" value="Alpha-D-phosphohexomutase, C-terminal domain"/>
    <property type="match status" value="1"/>
</dbReference>
<evidence type="ECO:0000259" key="9">
    <source>
        <dbReference type="Pfam" id="PF02879"/>
    </source>
</evidence>
<evidence type="ECO:0000259" key="10">
    <source>
        <dbReference type="Pfam" id="PF02880"/>
    </source>
</evidence>
<reference evidence="12" key="1">
    <citation type="journal article" date="2019" name="Int. J. Syst. Evol. Microbiol.">
        <title>The Global Catalogue of Microorganisms (GCM) 10K type strain sequencing project: providing services to taxonomists for standard genome sequencing and annotation.</title>
        <authorList>
            <consortium name="The Broad Institute Genomics Platform"/>
            <consortium name="The Broad Institute Genome Sequencing Center for Infectious Disease"/>
            <person name="Wu L."/>
            <person name="Ma J."/>
        </authorList>
    </citation>
    <scope>NUCLEOTIDE SEQUENCE [LARGE SCALE GENOMIC DNA]</scope>
    <source>
        <strain evidence="12">PCU 347</strain>
    </source>
</reference>
<dbReference type="Pfam" id="PF02878">
    <property type="entry name" value="PGM_PMM_I"/>
    <property type="match status" value="1"/>
</dbReference>
<dbReference type="InterPro" id="IPR005841">
    <property type="entry name" value="Alpha-D-phosphohexomutase_SF"/>
</dbReference>
<evidence type="ECO:0000256" key="3">
    <source>
        <dbReference type="ARBA" id="ARBA00022553"/>
    </source>
</evidence>
<dbReference type="Pfam" id="PF02880">
    <property type="entry name" value="PGM_PMM_III"/>
    <property type="match status" value="1"/>
</dbReference>
<evidence type="ECO:0000256" key="4">
    <source>
        <dbReference type="ARBA" id="ARBA00022723"/>
    </source>
</evidence>
<organism evidence="11 12">
    <name type="scientific">Streptomyces andamanensis</name>
    <dbReference type="NCBI Taxonomy" id="1565035"/>
    <lineage>
        <taxon>Bacteria</taxon>
        <taxon>Bacillati</taxon>
        <taxon>Actinomycetota</taxon>
        <taxon>Actinomycetes</taxon>
        <taxon>Kitasatosporales</taxon>
        <taxon>Streptomycetaceae</taxon>
        <taxon>Streptomyces</taxon>
    </lineage>
</organism>
<feature type="domain" description="Alpha-D-phosphohexomutase C-terminal" evidence="7">
    <location>
        <begin position="379"/>
        <end position="450"/>
    </location>
</feature>
<dbReference type="Gene3D" id="3.40.120.10">
    <property type="entry name" value="Alpha-D-Glucose-1,6-Bisphosphate, subunit A, domain 3"/>
    <property type="match status" value="3"/>
</dbReference>
<feature type="domain" description="Alpha-D-phosphohexomutase alpha/beta/alpha" evidence="9">
    <location>
        <begin position="160"/>
        <end position="257"/>
    </location>
</feature>
<evidence type="ECO:0000256" key="6">
    <source>
        <dbReference type="ARBA" id="ARBA00023235"/>
    </source>
</evidence>
<sequence length="457" mass="47752">MTTEPAGTEDDLYDRIVTPYDIRGLFRAEVDPGLAYRAGAAFTELTGADTVAVAHDARQSSPVLADAFAQGVLDQGADVLDAGLGSTDCLYYVSGRLGVPGAMITAGRAPAAYNGIRLCRAGAADLDEGTGLELLRRRLREPRPPLTDRPGSVLPGRAVDDYAAHLRSLVDLSDIRPLKVVVDAGNGMAGLTAPLVLAHPSIELVPLRFELDGTFPFGAPDLADVSALRDAVRESGADVGLAFDGDGDRLLAVDERGAVVPPAAVIALVAGRELARRPGAAVVHDLVTATSAIDAIKEAGGIPVRSRTGPAAIKALMAEQDAAFGGAHCGHYYFRDFWYADTGMLAALHLLAELGDTACELSELAARHDRYASSGPVDVRVPDPLAALQRVVRHFAARGTALDHLDGVTGELPDGSWFNVRAPGTGPVVRVNVEAGTVAAMGRLRDRVVDVVVSAGR</sequence>
<feature type="domain" description="Alpha-D-phosphohexomutase alpha/beta/alpha" evidence="10">
    <location>
        <begin position="266"/>
        <end position="367"/>
    </location>
</feature>
<comment type="cofactor">
    <cofactor evidence="1">
        <name>Mg(2+)</name>
        <dbReference type="ChEBI" id="CHEBI:18420"/>
    </cofactor>
</comment>
<dbReference type="InterPro" id="IPR016055">
    <property type="entry name" value="A-D-PHexomutase_a/b/a-I/II/III"/>
</dbReference>
<comment type="caution">
    <text evidence="11">The sequence shown here is derived from an EMBL/GenBank/DDBJ whole genome shotgun (WGS) entry which is preliminary data.</text>
</comment>
<dbReference type="InterPro" id="IPR005844">
    <property type="entry name" value="A-D-PHexomutase_a/b/a-I"/>
</dbReference>
<protein>
    <submittedName>
        <fullName evidence="11">Phosphomannomutase/phosphoglucomutase</fullName>
    </submittedName>
</protein>
<keyword evidence="5" id="KW-0460">Magnesium</keyword>
<feature type="domain" description="Alpha-D-phosphohexomutase alpha/beta/alpha" evidence="8">
    <location>
        <begin position="20"/>
        <end position="127"/>
    </location>
</feature>
<name>A0ABV8TQF0_9ACTN</name>
<dbReference type="InterPro" id="IPR036900">
    <property type="entry name" value="A-D-PHexomutase_C_sf"/>
</dbReference>
<dbReference type="Pfam" id="PF00408">
    <property type="entry name" value="PGM_PMM_IV"/>
    <property type="match status" value="1"/>
</dbReference>
<dbReference type="SUPFAM" id="SSF55957">
    <property type="entry name" value="Phosphoglucomutase, C-terminal domain"/>
    <property type="match status" value="1"/>
</dbReference>
<dbReference type="PANTHER" id="PTHR43771">
    <property type="entry name" value="PHOSPHOMANNOMUTASE"/>
    <property type="match status" value="1"/>
</dbReference>
<comment type="similarity">
    <text evidence="2">Belongs to the phosphohexose mutase family.</text>
</comment>
<dbReference type="InterPro" id="IPR005845">
    <property type="entry name" value="A-D-PHexomutase_a/b/a-II"/>
</dbReference>
<dbReference type="PRINTS" id="PR00509">
    <property type="entry name" value="PGMPMM"/>
</dbReference>
<evidence type="ECO:0000313" key="12">
    <source>
        <dbReference type="Proteomes" id="UP001595824"/>
    </source>
</evidence>
<dbReference type="Pfam" id="PF02879">
    <property type="entry name" value="PGM_PMM_II"/>
    <property type="match status" value="1"/>
</dbReference>
<keyword evidence="3" id="KW-0597">Phosphoprotein</keyword>
<keyword evidence="6" id="KW-0413">Isomerase</keyword>
<evidence type="ECO:0000259" key="8">
    <source>
        <dbReference type="Pfam" id="PF02878"/>
    </source>
</evidence>
<accession>A0ABV8TQF0</accession>
<evidence type="ECO:0000256" key="5">
    <source>
        <dbReference type="ARBA" id="ARBA00022842"/>
    </source>
</evidence>
<gene>
    <name evidence="11" type="primary">manB</name>
    <name evidence="11" type="ORF">ACFPC0_34140</name>
</gene>
<proteinExistence type="inferred from homology"/>
<dbReference type="RefSeq" id="WP_381744148.1">
    <property type="nucleotide sequence ID" value="NZ_JBHSDP010000029.1"/>
</dbReference>
<keyword evidence="12" id="KW-1185">Reference proteome</keyword>